<keyword evidence="8" id="KW-0969">Cilium</keyword>
<dbReference type="Pfam" id="PF02465">
    <property type="entry name" value="FliD_N"/>
    <property type="match status" value="1"/>
</dbReference>
<evidence type="ECO:0000313" key="8">
    <source>
        <dbReference type="EMBL" id="CAA9373506.1"/>
    </source>
</evidence>
<reference evidence="8" key="1">
    <citation type="submission" date="2020-02" db="EMBL/GenBank/DDBJ databases">
        <authorList>
            <person name="Meier V. D."/>
        </authorList>
    </citation>
    <scope>NUCLEOTIDE SEQUENCE</scope>
    <source>
        <strain evidence="8">AVDCRST_MAG06</strain>
    </source>
</reference>
<dbReference type="GO" id="GO:0007155">
    <property type="term" value="P:cell adhesion"/>
    <property type="evidence" value="ECO:0007669"/>
    <property type="project" value="InterPro"/>
</dbReference>
<accession>A0A6J4N566</accession>
<keyword evidence="4 5" id="KW-0975">Bacterial flagellum</keyword>
<dbReference type="PANTHER" id="PTHR30288">
    <property type="entry name" value="FLAGELLAR CAP/ASSEMBLY PROTEIN FLID"/>
    <property type="match status" value="1"/>
</dbReference>
<proteinExistence type="inferred from homology"/>
<dbReference type="Pfam" id="PF07195">
    <property type="entry name" value="FliD_C"/>
    <property type="match status" value="1"/>
</dbReference>
<sequence>MAGASISGLGSGLDTSSIIRQLMQLEALPQSKLKTKLGTEQSALKTIQDLNAKVAALTTAVADLGKAGAWSPLKATSSLEGLTVATTSGSASGSVSIRVDALAAAHSLRFSSTARTTDVVVADGTEVTLTVNGQERTLDTGDGTLGGLVNALNASGTGVRASTMRLDDGSYRLTVQSAASGAASSFALTAADGTDLLGGATVQAGQDAAITIGGDTIHSATNTFTGLLPGVDVTVSAKALGQTAVVDLAGDAAGARDKAKGLVEKVNELLAQLEKVTAYDATAKKAGALGGNNTVRDLRTRLLEAVYPPDGGTMSGVGIQTDRYGKLVFDATAFDKAYAADASGAAAALTGFAGRLETIGARASDKIDGSLTSLATGKTQQIDRLQDSIDAWDARLELREKTLTRTYTALDVALSRLNSQSGWLAGQLGSLSRSSE</sequence>
<dbReference type="PANTHER" id="PTHR30288:SF0">
    <property type="entry name" value="FLAGELLAR HOOK-ASSOCIATED PROTEIN 2"/>
    <property type="match status" value="1"/>
</dbReference>
<comment type="subunit">
    <text evidence="2 5">Homopentamer.</text>
</comment>
<dbReference type="GO" id="GO:0009421">
    <property type="term" value="C:bacterial-type flagellum filament cap"/>
    <property type="evidence" value="ECO:0007669"/>
    <property type="project" value="InterPro"/>
</dbReference>
<dbReference type="RefSeq" id="WP_295656329.1">
    <property type="nucleotide sequence ID" value="NZ_CADCUP010000022.1"/>
</dbReference>
<organism evidence="8">
    <name type="scientific">uncultured Nocardioides sp</name>
    <dbReference type="NCBI Taxonomy" id="198441"/>
    <lineage>
        <taxon>Bacteria</taxon>
        <taxon>Bacillati</taxon>
        <taxon>Actinomycetota</taxon>
        <taxon>Actinomycetes</taxon>
        <taxon>Propionibacteriales</taxon>
        <taxon>Nocardioidaceae</taxon>
        <taxon>Nocardioides</taxon>
        <taxon>environmental samples</taxon>
    </lineage>
</organism>
<feature type="domain" description="Flagellar hook-associated protein 2 N-terminal" evidence="6">
    <location>
        <begin position="11"/>
        <end position="106"/>
    </location>
</feature>
<evidence type="ECO:0000259" key="7">
    <source>
        <dbReference type="Pfam" id="PF07195"/>
    </source>
</evidence>
<evidence type="ECO:0000256" key="5">
    <source>
        <dbReference type="RuleBase" id="RU362066"/>
    </source>
</evidence>
<evidence type="ECO:0000256" key="3">
    <source>
        <dbReference type="ARBA" id="ARBA00023054"/>
    </source>
</evidence>
<evidence type="ECO:0000256" key="4">
    <source>
        <dbReference type="ARBA" id="ARBA00023143"/>
    </source>
</evidence>
<dbReference type="InterPro" id="IPR003481">
    <property type="entry name" value="FliD_N"/>
</dbReference>
<evidence type="ECO:0000256" key="2">
    <source>
        <dbReference type="ARBA" id="ARBA00011255"/>
    </source>
</evidence>
<keyword evidence="8" id="KW-0966">Cell projection</keyword>
<dbReference type="GO" id="GO:0005576">
    <property type="term" value="C:extracellular region"/>
    <property type="evidence" value="ECO:0007669"/>
    <property type="project" value="UniProtKB-SubCell"/>
</dbReference>
<name>A0A6J4N566_9ACTN</name>
<dbReference type="AlphaFoldDB" id="A0A6J4N566"/>
<dbReference type="EMBL" id="CADCUP010000022">
    <property type="protein sequence ID" value="CAA9373506.1"/>
    <property type="molecule type" value="Genomic_DNA"/>
</dbReference>
<keyword evidence="3" id="KW-0175">Coiled coil</keyword>
<comment type="similarity">
    <text evidence="1 5">Belongs to the FliD family.</text>
</comment>
<gene>
    <name evidence="8" type="ORF">AVDCRST_MAG06-267</name>
</gene>
<dbReference type="InterPro" id="IPR040026">
    <property type="entry name" value="FliD"/>
</dbReference>
<keyword evidence="8" id="KW-0282">Flagellum</keyword>
<evidence type="ECO:0000256" key="1">
    <source>
        <dbReference type="ARBA" id="ARBA00009764"/>
    </source>
</evidence>
<dbReference type="InterPro" id="IPR010809">
    <property type="entry name" value="FliD_C"/>
</dbReference>
<comment type="function">
    <text evidence="5">Required for morphogenesis and for the elongation of the flagellar filament by facilitating polymerization of the flagellin monomers at the tip of growing filament. Forms a capping structure, which prevents flagellin subunits (transported through the central channel of the flagellum) from leaking out without polymerization at the distal end.</text>
</comment>
<dbReference type="GO" id="GO:0071973">
    <property type="term" value="P:bacterial-type flagellum-dependent cell motility"/>
    <property type="evidence" value="ECO:0007669"/>
    <property type="project" value="TreeGrafter"/>
</dbReference>
<evidence type="ECO:0000259" key="6">
    <source>
        <dbReference type="Pfam" id="PF02465"/>
    </source>
</evidence>
<feature type="domain" description="Flagellar hook-associated protein 2 C-terminal" evidence="7">
    <location>
        <begin position="205"/>
        <end position="419"/>
    </location>
</feature>
<protein>
    <recommendedName>
        <fullName evidence="5">Flagellar hook-associated protein 2</fullName>
        <shortName evidence="5">HAP2</shortName>
    </recommendedName>
    <alternativeName>
        <fullName evidence="5">Flagellar cap protein</fullName>
    </alternativeName>
</protein>
<dbReference type="GO" id="GO:0009424">
    <property type="term" value="C:bacterial-type flagellum hook"/>
    <property type="evidence" value="ECO:0007669"/>
    <property type="project" value="UniProtKB-UniRule"/>
</dbReference>
<keyword evidence="5" id="KW-0964">Secreted</keyword>
<comment type="subcellular location">
    <subcellularLocation>
        <location evidence="5">Secreted</location>
    </subcellularLocation>
    <subcellularLocation>
        <location evidence="5">Bacterial flagellum</location>
    </subcellularLocation>
</comment>